<dbReference type="EMBL" id="CP063845">
    <property type="protein sequence ID" value="UFP96984.1"/>
    <property type="molecule type" value="Genomic_DNA"/>
</dbReference>
<feature type="domain" description="YbhG-like alpha-helical hairpin" evidence="6">
    <location>
        <begin position="101"/>
        <end position="230"/>
    </location>
</feature>
<feature type="domain" description="Multidrug resistance protein MdtA-like C-terminal permuted SH3" evidence="8">
    <location>
        <begin position="360"/>
        <end position="417"/>
    </location>
</feature>
<gene>
    <name evidence="9" type="ORF">ISF26_12825</name>
</gene>
<dbReference type="Pfam" id="PF25954">
    <property type="entry name" value="Beta-barrel_RND_2"/>
    <property type="match status" value="1"/>
</dbReference>
<dbReference type="SUPFAM" id="SSF111369">
    <property type="entry name" value="HlyD-like secretion proteins"/>
    <property type="match status" value="2"/>
</dbReference>
<dbReference type="PANTHER" id="PTHR32347">
    <property type="entry name" value="EFFLUX SYSTEM COMPONENT YKNX-RELATED"/>
    <property type="match status" value="1"/>
</dbReference>
<dbReference type="PANTHER" id="PTHR32347:SF14">
    <property type="entry name" value="EFFLUX SYSTEM COMPONENT YKNX-RELATED"/>
    <property type="match status" value="1"/>
</dbReference>
<evidence type="ECO:0000256" key="2">
    <source>
        <dbReference type="ARBA" id="ARBA00009477"/>
    </source>
</evidence>
<dbReference type="Gene3D" id="2.40.50.100">
    <property type="match status" value="1"/>
</dbReference>
<evidence type="ECO:0000259" key="8">
    <source>
        <dbReference type="Pfam" id="PF25967"/>
    </source>
</evidence>
<evidence type="ECO:0000256" key="3">
    <source>
        <dbReference type="ARBA" id="ARBA00023054"/>
    </source>
</evidence>
<dbReference type="InterPro" id="IPR058627">
    <property type="entry name" value="MdtA-like_C"/>
</dbReference>
<dbReference type="InterPro" id="IPR006143">
    <property type="entry name" value="RND_pump_MFP"/>
</dbReference>
<comment type="similarity">
    <text evidence="2">Belongs to the membrane fusion protein (MFP) (TC 8.A.1) family.</text>
</comment>
<dbReference type="Gene3D" id="2.40.420.20">
    <property type="match status" value="1"/>
</dbReference>
<dbReference type="Proteomes" id="UP001054846">
    <property type="component" value="Chromosome"/>
</dbReference>
<evidence type="ECO:0000313" key="10">
    <source>
        <dbReference type="Proteomes" id="UP001054846"/>
    </source>
</evidence>
<dbReference type="InterPro" id="IPR058792">
    <property type="entry name" value="Beta-barrel_RND_2"/>
</dbReference>
<dbReference type="InterPro" id="IPR059052">
    <property type="entry name" value="HH_YbhG-like"/>
</dbReference>
<evidence type="ECO:0000313" key="9">
    <source>
        <dbReference type="EMBL" id="UFP96984.1"/>
    </source>
</evidence>
<evidence type="ECO:0000256" key="1">
    <source>
        <dbReference type="ARBA" id="ARBA00004196"/>
    </source>
</evidence>
<dbReference type="Pfam" id="PF25967">
    <property type="entry name" value="RND-MFP_C"/>
    <property type="match status" value="1"/>
</dbReference>
<reference evidence="9 10" key="1">
    <citation type="journal article" date="2021" name="Genome Biol. Evol.">
        <title>Complete Genome Sequencing of a Novel Gloeobacter Species from a Waterfall Cave in Mexico.</title>
        <authorList>
            <person name="Saw J.H."/>
            <person name="Cardona T."/>
            <person name="Montejano G."/>
        </authorList>
    </citation>
    <scope>NUCLEOTIDE SEQUENCE [LARGE SCALE GENOMIC DNA]</scope>
    <source>
        <strain evidence="9">MG652769</strain>
    </source>
</reference>
<dbReference type="InterPro" id="IPR050465">
    <property type="entry name" value="UPF0194_transport"/>
</dbReference>
<keyword evidence="10" id="KW-1185">Reference proteome</keyword>
<evidence type="ECO:0000259" key="7">
    <source>
        <dbReference type="Pfam" id="PF25954"/>
    </source>
</evidence>
<sequence>MALQKLPKTVGRRRLALGLLLTLLAGAWLLWGVRAAQRPDPEGTGTSVAAVRRDIEITVSAAGVIKPLTPVNISPKQAGRLAALYVDQGARVRAGQILARMDDTNLRGQYLQAMGKLEAARASLAKLTAGNRPQEIAQAHENLQQAEADLISVRSNYQSNARLLAEGGIGRNSFEQSRSEYEAQQAKIRGLKQQLNLTRAGSRKEDIAAARAQVLQARGEVQTVEAQLNDTVIRAPFAGMITQKYASPGAFVTPTTSASSTTSATSSSILAMAGALEALVSVPESEIAAIRPDQAVELTVDAFAGRAFAGRVRLIAPEAVVSQNVTSFEVRVSVPGDGQSLLRSGMNLTARFRVARVQGALVVPTAAIADGPAGIGVLVADREGRGHFRPVEIGAALDTQTQIRSGLKAGERVLLSRPGRRAPNGEAPAGGPFGLSTPPPGAMPPR</sequence>
<accession>A0ABY3PU09</accession>
<protein>
    <submittedName>
        <fullName evidence="9">Efflux RND transporter periplasmic adaptor subunit</fullName>
    </submittedName>
</protein>
<evidence type="ECO:0000256" key="5">
    <source>
        <dbReference type="SAM" id="MobiDB-lite"/>
    </source>
</evidence>
<dbReference type="Pfam" id="PF25881">
    <property type="entry name" value="HH_YBHG"/>
    <property type="match status" value="1"/>
</dbReference>
<dbReference type="NCBIfam" id="TIGR01730">
    <property type="entry name" value="RND_mfp"/>
    <property type="match status" value="1"/>
</dbReference>
<feature type="coiled-coil region" evidence="4">
    <location>
        <begin position="136"/>
        <end position="227"/>
    </location>
</feature>
<dbReference type="Gene3D" id="2.40.30.170">
    <property type="match status" value="1"/>
</dbReference>
<evidence type="ECO:0000256" key="4">
    <source>
        <dbReference type="SAM" id="Coils"/>
    </source>
</evidence>
<keyword evidence="3 4" id="KW-0175">Coiled coil</keyword>
<comment type="subcellular location">
    <subcellularLocation>
        <location evidence="1">Cell envelope</location>
    </subcellularLocation>
</comment>
<feature type="compositionally biased region" description="Pro residues" evidence="5">
    <location>
        <begin position="437"/>
        <end position="446"/>
    </location>
</feature>
<proteinExistence type="inferred from homology"/>
<feature type="region of interest" description="Disordered" evidence="5">
    <location>
        <begin position="415"/>
        <end position="446"/>
    </location>
</feature>
<evidence type="ECO:0000259" key="6">
    <source>
        <dbReference type="Pfam" id="PF25881"/>
    </source>
</evidence>
<feature type="domain" description="CusB-like beta-barrel" evidence="7">
    <location>
        <begin position="280"/>
        <end position="353"/>
    </location>
</feature>
<name>A0ABY3PU09_9CYAN</name>
<organism evidence="9 10">
    <name type="scientific">Gloeobacter morelensis MG652769</name>
    <dbReference type="NCBI Taxonomy" id="2781736"/>
    <lineage>
        <taxon>Bacteria</taxon>
        <taxon>Bacillati</taxon>
        <taxon>Cyanobacteriota</taxon>
        <taxon>Cyanophyceae</taxon>
        <taxon>Gloeobacterales</taxon>
        <taxon>Gloeobacteraceae</taxon>
        <taxon>Gloeobacter</taxon>
        <taxon>Gloeobacter morelensis</taxon>
    </lineage>
</organism>